<name>X1JCT0_9ZZZZ</name>
<feature type="domain" description="KH type-2" evidence="6">
    <location>
        <begin position="39"/>
        <end position="107"/>
    </location>
</feature>
<dbReference type="EMBL" id="BARU01026441">
    <property type="protein sequence ID" value="GAH76159.1"/>
    <property type="molecule type" value="Genomic_DNA"/>
</dbReference>
<gene>
    <name evidence="7" type="ORF">S03H2_42472</name>
</gene>
<dbReference type="PROSITE" id="PS50084">
    <property type="entry name" value="KH_TYPE_1"/>
    <property type="match status" value="1"/>
</dbReference>
<keyword evidence="3" id="KW-0694">RNA-binding</keyword>
<dbReference type="PROSITE" id="PS50823">
    <property type="entry name" value="KH_TYPE_2"/>
    <property type="match status" value="1"/>
</dbReference>
<dbReference type="GO" id="GO:0022627">
    <property type="term" value="C:cytosolic small ribosomal subunit"/>
    <property type="evidence" value="ECO:0007669"/>
    <property type="project" value="TreeGrafter"/>
</dbReference>
<dbReference type="InterPro" id="IPR015946">
    <property type="entry name" value="KH_dom-like_a/b"/>
</dbReference>
<dbReference type="InterPro" id="IPR009019">
    <property type="entry name" value="KH_sf_prok-type"/>
</dbReference>
<dbReference type="GO" id="GO:0019843">
    <property type="term" value="F:rRNA binding"/>
    <property type="evidence" value="ECO:0007669"/>
    <property type="project" value="UniProtKB-KW"/>
</dbReference>
<dbReference type="InterPro" id="IPR005704">
    <property type="entry name" value="Ribosomal_uS3_bac-typ"/>
</dbReference>
<protein>
    <recommendedName>
        <fullName evidence="6">KH type-2 domain-containing protein</fullName>
    </recommendedName>
</protein>
<proteinExistence type="inferred from homology"/>
<dbReference type="InterPro" id="IPR057258">
    <property type="entry name" value="Ribosomal_uS3"/>
</dbReference>
<dbReference type="AlphaFoldDB" id="X1JCT0"/>
<accession>X1JCT0</accession>
<dbReference type="SUPFAM" id="SSF54814">
    <property type="entry name" value="Prokaryotic type KH domain (KH-domain type II)"/>
    <property type="match status" value="1"/>
</dbReference>
<dbReference type="PANTHER" id="PTHR11760">
    <property type="entry name" value="30S/40S RIBOSOMAL PROTEIN S3"/>
    <property type="match status" value="1"/>
</dbReference>
<dbReference type="PANTHER" id="PTHR11760:SF19">
    <property type="entry name" value="SMALL RIBOSOMAL SUBUNIT PROTEIN US3C"/>
    <property type="match status" value="1"/>
</dbReference>
<sequence length="114" mass="13139">MGQKVHPYGFRLGVIRECKSRWFAEGQQYRDYLIEDMKMRNHIKNMLNDASISDMIIERAAGTVTITIQTAKPGIVIGRAGQDVDRLRRELESMTTMKVRVNVEETREPDINAQ</sequence>
<dbReference type="GO" id="GO:0003735">
    <property type="term" value="F:structural constituent of ribosome"/>
    <property type="evidence" value="ECO:0007669"/>
    <property type="project" value="InterPro"/>
</dbReference>
<dbReference type="FunFam" id="3.30.300.20:FF:000001">
    <property type="entry name" value="30S ribosomal protein S3"/>
    <property type="match status" value="1"/>
</dbReference>
<organism evidence="7">
    <name type="scientific">marine sediment metagenome</name>
    <dbReference type="NCBI Taxonomy" id="412755"/>
    <lineage>
        <taxon>unclassified sequences</taxon>
        <taxon>metagenomes</taxon>
        <taxon>ecological metagenomes</taxon>
    </lineage>
</organism>
<reference evidence="7" key="1">
    <citation type="journal article" date="2014" name="Front. Microbiol.">
        <title>High frequency of phylogenetically diverse reductive dehalogenase-homologous genes in deep subseafloor sedimentary metagenomes.</title>
        <authorList>
            <person name="Kawai M."/>
            <person name="Futagami T."/>
            <person name="Toyoda A."/>
            <person name="Takaki Y."/>
            <person name="Nishi S."/>
            <person name="Hori S."/>
            <person name="Arai W."/>
            <person name="Tsubouchi T."/>
            <person name="Morono Y."/>
            <person name="Uchiyama I."/>
            <person name="Ito T."/>
            <person name="Fujiyama A."/>
            <person name="Inagaki F."/>
            <person name="Takami H."/>
        </authorList>
    </citation>
    <scope>NUCLEOTIDE SEQUENCE</scope>
    <source>
        <strain evidence="7">Expedition CK06-06</strain>
    </source>
</reference>
<comment type="similarity">
    <text evidence="1">Belongs to the universal ribosomal protein uS3 family.</text>
</comment>
<comment type="caution">
    <text evidence="7">The sequence shown here is derived from an EMBL/GenBank/DDBJ whole genome shotgun (WGS) entry which is preliminary data.</text>
</comment>
<evidence type="ECO:0000256" key="1">
    <source>
        <dbReference type="ARBA" id="ARBA00010761"/>
    </source>
</evidence>
<feature type="non-terminal residue" evidence="7">
    <location>
        <position position="114"/>
    </location>
</feature>
<evidence type="ECO:0000256" key="5">
    <source>
        <dbReference type="ARBA" id="ARBA00023274"/>
    </source>
</evidence>
<evidence type="ECO:0000256" key="4">
    <source>
        <dbReference type="ARBA" id="ARBA00022980"/>
    </source>
</evidence>
<dbReference type="NCBIfam" id="TIGR01009">
    <property type="entry name" value="rpsC_bact"/>
    <property type="match status" value="1"/>
</dbReference>
<keyword evidence="5" id="KW-0687">Ribonucleoprotein</keyword>
<keyword evidence="4" id="KW-0689">Ribosomal protein</keyword>
<evidence type="ECO:0000256" key="2">
    <source>
        <dbReference type="ARBA" id="ARBA00022730"/>
    </source>
</evidence>
<dbReference type="GO" id="GO:0006412">
    <property type="term" value="P:translation"/>
    <property type="evidence" value="ECO:0007669"/>
    <property type="project" value="InterPro"/>
</dbReference>
<dbReference type="CDD" id="cd02412">
    <property type="entry name" value="KH-II_30S_S3"/>
    <property type="match status" value="1"/>
</dbReference>
<evidence type="ECO:0000256" key="3">
    <source>
        <dbReference type="ARBA" id="ARBA00022884"/>
    </source>
</evidence>
<keyword evidence="2" id="KW-0699">rRNA-binding</keyword>
<evidence type="ECO:0000313" key="7">
    <source>
        <dbReference type="EMBL" id="GAH76159.1"/>
    </source>
</evidence>
<evidence type="ECO:0000259" key="6">
    <source>
        <dbReference type="PROSITE" id="PS50823"/>
    </source>
</evidence>
<dbReference type="Pfam" id="PF07650">
    <property type="entry name" value="KH_2"/>
    <property type="match status" value="1"/>
</dbReference>
<dbReference type="Gene3D" id="3.30.300.20">
    <property type="match status" value="1"/>
</dbReference>
<dbReference type="InterPro" id="IPR004044">
    <property type="entry name" value="KH_dom_type_2"/>
</dbReference>